<organism evidence="2 3">
    <name type="scientific">Solimonas fluminis</name>
    <dbReference type="NCBI Taxonomy" id="2086571"/>
    <lineage>
        <taxon>Bacteria</taxon>
        <taxon>Pseudomonadati</taxon>
        <taxon>Pseudomonadota</taxon>
        <taxon>Gammaproteobacteria</taxon>
        <taxon>Nevskiales</taxon>
        <taxon>Nevskiaceae</taxon>
        <taxon>Solimonas</taxon>
    </lineage>
</organism>
<protein>
    <recommendedName>
        <fullName evidence="4">Glutamine amidotransferase type-2 domain-containing protein</fullName>
    </recommendedName>
</protein>
<evidence type="ECO:0000256" key="1">
    <source>
        <dbReference type="ARBA" id="ARBA00022962"/>
    </source>
</evidence>
<proteinExistence type="predicted"/>
<evidence type="ECO:0000313" key="3">
    <source>
        <dbReference type="Proteomes" id="UP000238220"/>
    </source>
</evidence>
<dbReference type="EMBL" id="PSNW01000001">
    <property type="protein sequence ID" value="PPE75407.1"/>
    <property type="molecule type" value="Genomic_DNA"/>
</dbReference>
<dbReference type="OrthoDB" id="9149487at2"/>
<dbReference type="SUPFAM" id="SSF56235">
    <property type="entry name" value="N-terminal nucleophile aminohydrolases (Ntn hydrolases)"/>
    <property type="match status" value="1"/>
</dbReference>
<comment type="caution">
    <text evidence="2">The sequence shown here is derived from an EMBL/GenBank/DDBJ whole genome shotgun (WGS) entry which is preliminary data.</text>
</comment>
<dbReference type="InterPro" id="IPR026869">
    <property type="entry name" value="EgtC-like"/>
</dbReference>
<keyword evidence="3" id="KW-1185">Reference proteome</keyword>
<dbReference type="Pfam" id="PF13230">
    <property type="entry name" value="GATase_4"/>
    <property type="match status" value="1"/>
</dbReference>
<accession>A0A2S5TKC0</accession>
<reference evidence="2 3" key="1">
    <citation type="submission" date="2018-02" db="EMBL/GenBank/DDBJ databases">
        <title>Genome sequencing of Solimonas sp. HR-BB.</title>
        <authorList>
            <person name="Lee Y."/>
            <person name="Jeon C.O."/>
        </authorList>
    </citation>
    <scope>NUCLEOTIDE SEQUENCE [LARGE SCALE GENOMIC DNA]</scope>
    <source>
        <strain evidence="2 3">HR-BB</strain>
    </source>
</reference>
<dbReference type="InterPro" id="IPR029055">
    <property type="entry name" value="Ntn_hydrolases_N"/>
</dbReference>
<dbReference type="AlphaFoldDB" id="A0A2S5TKC0"/>
<keyword evidence="1" id="KW-0315">Glutamine amidotransferase</keyword>
<dbReference type="Gene3D" id="3.60.20.10">
    <property type="entry name" value="Glutamine Phosphoribosylpyrophosphate, subunit 1, domain 1"/>
    <property type="match status" value="1"/>
</dbReference>
<sequence>MCLIVHKPAGQPIPEELIRAALELNRDGWGAMGFDGRGQLLLERQLEPDAAAILAFERRHRDHEYVLHLRRRTKGGGGLDNVHPFRVVPGVYLMHNGTLPLEPKQAGRSDTWHLVAEILRPLALRHEALLSDPAFLQLLELGLKAENKLALLHEASREIVLVNWQHGAELDGLWLSSTRWIDRQRFPLAHAPQPQERVYSTRDLNFL</sequence>
<gene>
    <name evidence="2" type="ORF">C3942_00470</name>
</gene>
<evidence type="ECO:0000313" key="2">
    <source>
        <dbReference type="EMBL" id="PPE75407.1"/>
    </source>
</evidence>
<dbReference type="RefSeq" id="WP_104228373.1">
    <property type="nucleotide sequence ID" value="NZ_PSNW01000001.1"/>
</dbReference>
<evidence type="ECO:0008006" key="4">
    <source>
        <dbReference type="Google" id="ProtNLM"/>
    </source>
</evidence>
<dbReference type="Proteomes" id="UP000238220">
    <property type="component" value="Unassembled WGS sequence"/>
</dbReference>
<name>A0A2S5TKC0_9GAMM</name>